<evidence type="ECO:0000256" key="3">
    <source>
        <dbReference type="ARBA" id="ARBA00022833"/>
    </source>
</evidence>
<evidence type="ECO:0000256" key="1">
    <source>
        <dbReference type="ARBA" id="ARBA00022490"/>
    </source>
</evidence>
<comment type="cofactor">
    <cofactor evidence="4">
        <name>Zn(2+)</name>
        <dbReference type="ChEBI" id="CHEBI:29105"/>
    </cofactor>
    <text evidence="4">Binds 1 zinc ion.</text>
</comment>
<gene>
    <name evidence="6" type="ORF">J27TS8_35160</name>
</gene>
<evidence type="ECO:0000259" key="5">
    <source>
        <dbReference type="SMART" id="SM00731"/>
    </source>
</evidence>
<dbReference type="EMBL" id="BORC01000006">
    <property type="protein sequence ID" value="GIN63523.1"/>
    <property type="molecule type" value="Genomic_DNA"/>
</dbReference>
<dbReference type="GO" id="GO:0008270">
    <property type="term" value="F:zinc ion binding"/>
    <property type="evidence" value="ECO:0007669"/>
    <property type="project" value="UniProtKB-UniRule"/>
</dbReference>
<name>A0A919WK48_9BACI</name>
<dbReference type="GO" id="GO:0006950">
    <property type="term" value="P:response to stress"/>
    <property type="evidence" value="ECO:0007669"/>
    <property type="project" value="UniProtKB-ARBA"/>
</dbReference>
<comment type="subcellular location">
    <subcellularLocation>
        <location evidence="4">Cytoplasm</location>
    </subcellularLocation>
</comment>
<dbReference type="Pfam" id="PF17283">
    <property type="entry name" value="Zn_ribbon_SprT"/>
    <property type="match status" value="1"/>
</dbReference>
<keyword evidence="2 4" id="KW-0479">Metal-binding</keyword>
<evidence type="ECO:0000313" key="7">
    <source>
        <dbReference type="Proteomes" id="UP000682111"/>
    </source>
</evidence>
<proteinExistence type="inferred from homology"/>
<feature type="binding site" evidence="4">
    <location>
        <position position="67"/>
    </location>
    <ligand>
        <name>Zn(2+)</name>
        <dbReference type="ChEBI" id="CHEBI:29105"/>
    </ligand>
</feature>
<dbReference type="InterPro" id="IPR023524">
    <property type="entry name" value="Uncharacterised_SprT-like"/>
</dbReference>
<dbReference type="InterPro" id="IPR006640">
    <property type="entry name" value="SprT-like_domain"/>
</dbReference>
<keyword evidence="3 4" id="KW-0862">Zinc</keyword>
<evidence type="ECO:0000256" key="4">
    <source>
        <dbReference type="HAMAP-Rule" id="MF_00745"/>
    </source>
</evidence>
<dbReference type="Proteomes" id="UP000682111">
    <property type="component" value="Unassembled WGS sequence"/>
</dbReference>
<reference evidence="6" key="1">
    <citation type="submission" date="2021-03" db="EMBL/GenBank/DDBJ databases">
        <title>Antimicrobial resistance genes in bacteria isolated from Japanese honey, and their potential for conferring macrolide and lincosamide resistance in the American foulbrood pathogen Paenibacillus larvae.</title>
        <authorList>
            <person name="Okamoto M."/>
            <person name="Kumagai M."/>
            <person name="Kanamori H."/>
            <person name="Takamatsu D."/>
        </authorList>
    </citation>
    <scope>NUCLEOTIDE SEQUENCE</scope>
    <source>
        <strain evidence="6">J27TS8</strain>
    </source>
</reference>
<dbReference type="Pfam" id="PF10263">
    <property type="entry name" value="SprT-like"/>
    <property type="match status" value="1"/>
</dbReference>
<evidence type="ECO:0000313" key="6">
    <source>
        <dbReference type="EMBL" id="GIN63523.1"/>
    </source>
</evidence>
<dbReference type="NCBIfam" id="NF003339">
    <property type="entry name" value="PRK04351.1"/>
    <property type="match status" value="1"/>
</dbReference>
<feature type="domain" description="SprT-like" evidence="5">
    <location>
        <begin position="4"/>
        <end position="151"/>
    </location>
</feature>
<comment type="similarity">
    <text evidence="4">Belongs to the SprT family.</text>
</comment>
<organism evidence="6 7">
    <name type="scientific">Robertmurraya siralis</name>
    <dbReference type="NCBI Taxonomy" id="77777"/>
    <lineage>
        <taxon>Bacteria</taxon>
        <taxon>Bacillati</taxon>
        <taxon>Bacillota</taxon>
        <taxon>Bacilli</taxon>
        <taxon>Bacillales</taxon>
        <taxon>Bacillaceae</taxon>
        <taxon>Robertmurraya</taxon>
    </lineage>
</organism>
<protein>
    <recommendedName>
        <fullName evidence="4">Protein SprT-like</fullName>
    </recommendedName>
</protein>
<comment type="caution">
    <text evidence="6">The sequence shown here is derived from an EMBL/GenBank/DDBJ whole genome shotgun (WGS) entry which is preliminary data.</text>
</comment>
<dbReference type="InterPro" id="IPR035240">
    <property type="entry name" value="SprT_Zn_ribbon"/>
</dbReference>
<keyword evidence="7" id="KW-1185">Reference proteome</keyword>
<dbReference type="SMART" id="SM00731">
    <property type="entry name" value="SprT"/>
    <property type="match status" value="1"/>
</dbReference>
<keyword evidence="1 4" id="KW-0963">Cytoplasm</keyword>
<sequence>MEEFQLQGLVEKLSLEFFQRPFKHKAIFNNRLRTTGGRYLLKSHNIEINRRYLEQLGEEELIGIIKHELCHYHLHLEGKGYRHRDADFKKLLKKVGAPRFCNVLPDGPERKRSYKLHVYKCSNCGQVFKRKRAVDVLRYVCGKCRGKLIQMNG</sequence>
<dbReference type="OrthoDB" id="9799909at2"/>
<feature type="binding site" evidence="4">
    <location>
        <position position="71"/>
    </location>
    <ligand>
        <name>Zn(2+)</name>
        <dbReference type="ChEBI" id="CHEBI:29105"/>
    </ligand>
</feature>
<feature type="active site" evidence="4">
    <location>
        <position position="68"/>
    </location>
</feature>
<dbReference type="RefSeq" id="WP_095311793.1">
    <property type="nucleotide sequence ID" value="NZ_BORC01000006.1"/>
</dbReference>
<dbReference type="GO" id="GO:0005737">
    <property type="term" value="C:cytoplasm"/>
    <property type="evidence" value="ECO:0007669"/>
    <property type="project" value="UniProtKB-SubCell"/>
</dbReference>
<dbReference type="AlphaFoldDB" id="A0A919WK48"/>
<dbReference type="Gene3D" id="3.30.2010.10">
    <property type="entry name" value="Metalloproteases ('zincins'), catalytic domain"/>
    <property type="match status" value="1"/>
</dbReference>
<accession>A0A919WK48</accession>
<evidence type="ECO:0000256" key="2">
    <source>
        <dbReference type="ARBA" id="ARBA00022723"/>
    </source>
</evidence>
<dbReference type="HAMAP" id="MF_00745">
    <property type="entry name" value="SprT_like"/>
    <property type="match status" value="1"/>
</dbReference>